<dbReference type="PANTHER" id="PTHR10039">
    <property type="entry name" value="AMELOGENIN"/>
    <property type="match status" value="1"/>
</dbReference>
<dbReference type="InterPro" id="IPR056693">
    <property type="entry name" value="DUF7791"/>
</dbReference>
<dbReference type="STRING" id="2512241.A0A553HXA9"/>
<evidence type="ECO:0000256" key="1">
    <source>
        <dbReference type="ARBA" id="ARBA00022737"/>
    </source>
</evidence>
<dbReference type="EMBL" id="VFLP01000035">
    <property type="protein sequence ID" value="TRX92580.1"/>
    <property type="molecule type" value="Genomic_DNA"/>
</dbReference>
<feature type="domain" description="DUF7791" evidence="3">
    <location>
        <begin position="550"/>
        <end position="674"/>
    </location>
</feature>
<dbReference type="Gene3D" id="3.40.50.300">
    <property type="entry name" value="P-loop containing nucleotide triphosphate hydrolases"/>
    <property type="match status" value="1"/>
</dbReference>
<protein>
    <submittedName>
        <fullName evidence="4">Uncharacterized protein</fullName>
    </submittedName>
</protein>
<dbReference type="Proteomes" id="UP000319160">
    <property type="component" value="Unassembled WGS sequence"/>
</dbReference>
<accession>A0A553HXA9</accession>
<dbReference type="InterPro" id="IPR056884">
    <property type="entry name" value="NPHP3-like_N"/>
</dbReference>
<gene>
    <name evidence="4" type="ORF">FHL15_006507</name>
</gene>
<evidence type="ECO:0000313" key="4">
    <source>
        <dbReference type="EMBL" id="TRX92580.1"/>
    </source>
</evidence>
<dbReference type="InterPro" id="IPR027417">
    <property type="entry name" value="P-loop_NTPase"/>
</dbReference>
<feature type="domain" description="Nephrocystin 3-like N-terminal" evidence="2">
    <location>
        <begin position="274"/>
        <end position="439"/>
    </location>
</feature>
<dbReference type="Pfam" id="PF24883">
    <property type="entry name" value="NPHP3_N"/>
    <property type="match status" value="1"/>
</dbReference>
<name>A0A553HXA9_9PEZI</name>
<evidence type="ECO:0000313" key="5">
    <source>
        <dbReference type="Proteomes" id="UP000319160"/>
    </source>
</evidence>
<comment type="caution">
    <text evidence="4">The sequence shown here is derived from an EMBL/GenBank/DDBJ whole genome shotgun (WGS) entry which is preliminary data.</text>
</comment>
<proteinExistence type="predicted"/>
<dbReference type="SUPFAM" id="SSF52540">
    <property type="entry name" value="P-loop containing nucleoside triphosphate hydrolases"/>
    <property type="match status" value="1"/>
</dbReference>
<keyword evidence="5" id="KW-1185">Reference proteome</keyword>
<dbReference type="Pfam" id="PF25053">
    <property type="entry name" value="DUF7791"/>
    <property type="match status" value="1"/>
</dbReference>
<dbReference type="PANTHER" id="PTHR10039:SF5">
    <property type="entry name" value="NACHT DOMAIN-CONTAINING PROTEIN"/>
    <property type="match status" value="1"/>
</dbReference>
<evidence type="ECO:0000259" key="2">
    <source>
        <dbReference type="Pfam" id="PF24883"/>
    </source>
</evidence>
<organism evidence="4 5">
    <name type="scientific">Xylaria flabelliformis</name>
    <dbReference type="NCBI Taxonomy" id="2512241"/>
    <lineage>
        <taxon>Eukaryota</taxon>
        <taxon>Fungi</taxon>
        <taxon>Dikarya</taxon>
        <taxon>Ascomycota</taxon>
        <taxon>Pezizomycotina</taxon>
        <taxon>Sordariomycetes</taxon>
        <taxon>Xylariomycetidae</taxon>
        <taxon>Xylariales</taxon>
        <taxon>Xylariaceae</taxon>
        <taxon>Xylaria</taxon>
    </lineage>
</organism>
<keyword evidence="1" id="KW-0677">Repeat</keyword>
<evidence type="ECO:0000259" key="3">
    <source>
        <dbReference type="Pfam" id="PF25053"/>
    </source>
</evidence>
<reference evidence="5" key="1">
    <citation type="submission" date="2019-06" db="EMBL/GenBank/DDBJ databases">
        <title>Draft genome sequence of the griseofulvin-producing fungus Xylaria cubensis strain G536.</title>
        <authorList>
            <person name="Mead M.E."/>
            <person name="Raja H.A."/>
            <person name="Steenwyk J.L."/>
            <person name="Knowles S.L."/>
            <person name="Oberlies N.H."/>
            <person name="Rokas A."/>
        </authorList>
    </citation>
    <scope>NUCLEOTIDE SEQUENCE [LARGE SCALE GENOMIC DNA]</scope>
    <source>
        <strain evidence="5">G536</strain>
    </source>
</reference>
<dbReference type="AlphaFoldDB" id="A0A553HXA9"/>
<dbReference type="OrthoDB" id="443402at2759"/>
<sequence>MDALSALSIAGTVTQFVSFTGDLISKASELHGSTSDATAEVQNIDSVYTTLLEFSYGLKNATRDLSELESNLEAARLLGLVAECQRDCDKLLDITRTLKTEGEHKTWYQCLRKAIESKWKLPEIRLLDERLQRTQITLVLLICSISSEFQRLQQQRIARLQKDGGLHRLNQDRQFAELRHILQSIQSQVSKLQTVGSGHGISRIQYPSHVTELEKQIQKLSVNANDIQKQQAILDTLSFDSRAVRHQAIPDAHPGTFQWAFDADDLEEEKEDKIKFTHWLRHGEGIFWVTGRPGSGKSTFMKHIADNPHTRTALRQWASPSEPVISSHYFWIFGTSMQKSKEGLLQTLLFEIFRQYPVLLKDVCPDRWESDFSSSSAAKPWSAVELRHVLDLVTSLDIDIKICFFIDGLDEYSGDHLEVSEELLRLSKLKNMKCCVSSRPWNVFHDAFGYDRSQHLCLHNLTKRDIRHYVHDRLTPHPRWQRLVDQTVYDSQLIEYITEKSSGVFLWVALVTDRLRSGLTNDDDLSDLSSRLAGFPSDLESFFDHILQTVEPFYYEKMAGTLRLARAAEKPLSILFYEFHDKEYRDNEYFLNIKRSEPDKERESMRGRVERRLNAYCKGLLEVHGDRVEFLHRTVADYLNLPDVAERLSIQSPEWFHPELSLAKVHLTCIKILPFGIPNRSHPGRYDESPLDEHLRGVLTLASLHDKDKGTVGDRFRRLLYDMELSLNAEPFETPASCISPDVSASLYFRERLLQSRLPNYLNKMLLANAKYLNSLDWPPLAIVLEEGCPSQHIETIKLLLEHGQRPNEQIEILVFGKTKRIRTPWTILLSLLIRQTMDGLASRLLPDFGPCLRAGIFDLFLKYGADTNASVYRREGQSHTTAWIDVLFACFDIRAQDEELYLDVLRRLLQNASVNGVTPMGYESATSASETILTRFFQLARVLEFSPDFEFSSDFVIRVSEYLVRKACWARWSFDSIWPKVEKAFGDAKTTHLKSIYQAEYFCLDT</sequence>